<evidence type="ECO:0000256" key="2">
    <source>
        <dbReference type="ARBA" id="ARBA00023242"/>
    </source>
</evidence>
<dbReference type="Proteomes" id="UP001476247">
    <property type="component" value="Unassembled WGS sequence"/>
</dbReference>
<evidence type="ECO:0000259" key="4">
    <source>
        <dbReference type="PROSITE" id="PS50013"/>
    </source>
</evidence>
<gene>
    <name evidence="5" type="ORF">HPULCUR_002091</name>
</gene>
<dbReference type="SUPFAM" id="SSF54160">
    <property type="entry name" value="Chromo domain-like"/>
    <property type="match status" value="1"/>
</dbReference>
<feature type="compositionally biased region" description="Basic and acidic residues" evidence="3">
    <location>
        <begin position="184"/>
        <end position="216"/>
    </location>
</feature>
<keyword evidence="6" id="KW-1185">Reference proteome</keyword>
<feature type="compositionally biased region" description="Basic residues" evidence="3">
    <location>
        <begin position="105"/>
        <end position="115"/>
    </location>
</feature>
<dbReference type="Gene3D" id="2.40.50.40">
    <property type="match status" value="1"/>
</dbReference>
<name>A0ABP9XPJ2_9FUNG</name>
<evidence type="ECO:0000256" key="3">
    <source>
        <dbReference type="SAM" id="MobiDB-lite"/>
    </source>
</evidence>
<feature type="compositionally biased region" description="Low complexity" evidence="3">
    <location>
        <begin position="236"/>
        <end position="253"/>
    </location>
</feature>
<feature type="region of interest" description="Disordered" evidence="3">
    <location>
        <begin position="184"/>
        <end position="455"/>
    </location>
</feature>
<dbReference type="EMBL" id="BAABUJ010000006">
    <property type="protein sequence ID" value="GAA5796716.1"/>
    <property type="molecule type" value="Genomic_DNA"/>
</dbReference>
<evidence type="ECO:0000313" key="6">
    <source>
        <dbReference type="Proteomes" id="UP001476247"/>
    </source>
</evidence>
<evidence type="ECO:0000313" key="5">
    <source>
        <dbReference type="EMBL" id="GAA5796716.1"/>
    </source>
</evidence>
<keyword evidence="2" id="KW-0539">Nucleus</keyword>
<dbReference type="InterPro" id="IPR023780">
    <property type="entry name" value="Chromo_domain"/>
</dbReference>
<feature type="domain" description="Chromo" evidence="4">
    <location>
        <begin position="16"/>
        <end position="66"/>
    </location>
</feature>
<comment type="subcellular location">
    <subcellularLocation>
        <location evidence="1">Nucleus</location>
    </subcellularLocation>
</comment>
<feature type="compositionally biased region" description="Pro residues" evidence="3">
    <location>
        <begin position="328"/>
        <end position="344"/>
    </location>
</feature>
<dbReference type="PROSITE" id="PS50013">
    <property type="entry name" value="CHROMO_2"/>
    <property type="match status" value="1"/>
</dbReference>
<dbReference type="PANTHER" id="PTHR22812">
    <property type="entry name" value="CHROMOBOX PROTEIN"/>
    <property type="match status" value="1"/>
</dbReference>
<sequence>MASLDGLEDEDDTFYYEVEEIVQMYTTDSGVRMFEIKWKNYGPEHNTWEPEHNLNCPSVLKAFFEKMGINPNGGRKNSSKKSRKVISVDEPNDVSESSSSVERSKLRKSRKPSSKKGKEKEESFIISDDEVWDRSNKGKNKKDSKKRKEKEVEAETFFDDDYEPDAIEDYDVWNQFDTEILKKKDETTKKKVEKDTTKKRKLSDIRKDKKYDDAISRGRMAIEAAKNIIEQEKRSSSGPQSSSTSSSSSTVSSEPTKQTDESFTAIKRSLIQKPTAPPTVDIDKLIDSVKRSKPLALSKYPESRPPPPMKIKLTYNNYPNNLASNTTPSPPLPVPQLSRPPAPSAPHSRPLLSQSRPSHQQQSRPSRPPPSSFPPTPPSPPPPPPPTPPQQHSPVHIPTHHGNRNHSATSTSNQVERSDLRIRARGGQFADAPARNVSPSTQTRKDPRKNADNVDRIKLSNSTAFPTPFVMKTLLYHGTRFISPVLLEGRQHCYHEAQIRELISHTSNKQNEIRATYTVPLKALNNILLGRSISFMTISPQDRFIELSKLKSYYQVNEMSGVVHHPDTGQALVLVAEEDIKKLSNLPSDMGPLKGAYTKLYAVFIDGLMPRPKALSKEIVYDADCMDSTTPFQWNFVMDYLKFPEQLRQLKTKAKFLVYGSSDASAILGKAINHLKLVQGPPSSYVMMFDRYNDTYFSRNLTKHKKEAATQIWEYGVPDYSYAEILPASEIFPNHSGGFITTDMENIIHNPAIINIISEEITKLNAIPTIYGEWKFILPFNWLQMLKNTIKDQASGQRVKDAIVALAIALSGDTVHILRLWSGDAEELDHIQYLDRIAHNNYKTHQYFVYVDDISSVHSSRHIFSIDFVKSDKIYSTFA</sequence>
<dbReference type="Pfam" id="PF00385">
    <property type="entry name" value="Chromo"/>
    <property type="match status" value="1"/>
</dbReference>
<feature type="region of interest" description="Disordered" evidence="3">
    <location>
        <begin position="70"/>
        <end position="158"/>
    </location>
</feature>
<feature type="compositionally biased region" description="Basic and acidic residues" evidence="3">
    <location>
        <begin position="281"/>
        <end position="290"/>
    </location>
</feature>
<dbReference type="InterPro" id="IPR023779">
    <property type="entry name" value="Chromodomain_CS"/>
</dbReference>
<dbReference type="InterPro" id="IPR051219">
    <property type="entry name" value="Heterochromatin_chromo-domain"/>
</dbReference>
<dbReference type="CDD" id="cd00024">
    <property type="entry name" value="CD_CSD"/>
    <property type="match status" value="1"/>
</dbReference>
<feature type="compositionally biased region" description="Polar residues" evidence="3">
    <location>
        <begin position="405"/>
        <end position="415"/>
    </location>
</feature>
<feature type="compositionally biased region" description="Basic and acidic residues" evidence="3">
    <location>
        <begin position="443"/>
        <end position="455"/>
    </location>
</feature>
<dbReference type="SMART" id="SM00298">
    <property type="entry name" value="CHROMO"/>
    <property type="match status" value="1"/>
</dbReference>
<proteinExistence type="predicted"/>
<feature type="compositionally biased region" description="Low complexity" evidence="3">
    <location>
        <begin position="345"/>
        <end position="365"/>
    </location>
</feature>
<protein>
    <recommendedName>
        <fullName evidence="4">Chromo domain-containing protein</fullName>
    </recommendedName>
</protein>
<dbReference type="InterPro" id="IPR016197">
    <property type="entry name" value="Chromo-like_dom_sf"/>
</dbReference>
<feature type="compositionally biased region" description="Pro residues" evidence="3">
    <location>
        <begin position="366"/>
        <end position="391"/>
    </location>
</feature>
<comment type="caution">
    <text evidence="5">The sequence shown here is derived from an EMBL/GenBank/DDBJ whole genome shotgun (WGS) entry which is preliminary data.</text>
</comment>
<feature type="compositionally biased region" description="Basic residues" evidence="3">
    <location>
        <begin position="137"/>
        <end position="148"/>
    </location>
</feature>
<accession>A0ABP9XPJ2</accession>
<evidence type="ECO:0000256" key="1">
    <source>
        <dbReference type="ARBA" id="ARBA00004123"/>
    </source>
</evidence>
<dbReference type="PROSITE" id="PS00598">
    <property type="entry name" value="CHROMO_1"/>
    <property type="match status" value="1"/>
</dbReference>
<organism evidence="5 6">
    <name type="scientific">Helicostylum pulchrum</name>
    <dbReference type="NCBI Taxonomy" id="562976"/>
    <lineage>
        <taxon>Eukaryota</taxon>
        <taxon>Fungi</taxon>
        <taxon>Fungi incertae sedis</taxon>
        <taxon>Mucoromycota</taxon>
        <taxon>Mucoromycotina</taxon>
        <taxon>Mucoromycetes</taxon>
        <taxon>Mucorales</taxon>
        <taxon>Mucorineae</taxon>
        <taxon>Mucoraceae</taxon>
        <taxon>Helicostylum</taxon>
    </lineage>
</organism>
<reference evidence="5 6" key="1">
    <citation type="submission" date="2024-04" db="EMBL/GenBank/DDBJ databases">
        <title>genome sequences of Mucor flavus KT1a and Helicostylum pulchrum KT1b strains isolation_sourced from the surface of a dry-aged beef.</title>
        <authorList>
            <person name="Toyotome T."/>
            <person name="Hosono M."/>
            <person name="Torimaru M."/>
            <person name="Fukuda K."/>
            <person name="Mikami N."/>
        </authorList>
    </citation>
    <scope>NUCLEOTIDE SEQUENCE [LARGE SCALE GENOMIC DNA]</scope>
    <source>
        <strain evidence="5 6">KT1b</strain>
    </source>
</reference>
<feature type="compositionally biased region" description="Polar residues" evidence="3">
    <location>
        <begin position="314"/>
        <end position="327"/>
    </location>
</feature>
<dbReference type="InterPro" id="IPR000953">
    <property type="entry name" value="Chromo/chromo_shadow_dom"/>
</dbReference>